<evidence type="ECO:0000259" key="1">
    <source>
        <dbReference type="Pfam" id="PF14291"/>
    </source>
</evidence>
<dbReference type="EMBL" id="QPKB01000001">
    <property type="protein sequence ID" value="RWR73471.1"/>
    <property type="molecule type" value="Genomic_DNA"/>
</dbReference>
<reference evidence="2 3" key="1">
    <citation type="journal article" date="2019" name="Nat. Plants">
        <title>Stout camphor tree genome fills gaps in understanding of flowering plant genome evolution.</title>
        <authorList>
            <person name="Chaw S.M."/>
            <person name="Liu Y.C."/>
            <person name="Wu Y.W."/>
            <person name="Wang H.Y."/>
            <person name="Lin C.I."/>
            <person name="Wu C.S."/>
            <person name="Ke H.M."/>
            <person name="Chang L.Y."/>
            <person name="Hsu C.Y."/>
            <person name="Yang H.T."/>
            <person name="Sudianto E."/>
            <person name="Hsu M.H."/>
            <person name="Wu K.P."/>
            <person name="Wang L.N."/>
            <person name="Leebens-Mack J.H."/>
            <person name="Tsai I.J."/>
        </authorList>
    </citation>
    <scope>NUCLEOTIDE SEQUENCE [LARGE SCALE GENOMIC DNA]</scope>
    <source>
        <strain evidence="3">cv. Chaw 1501</strain>
        <tissue evidence="2">Young leaves</tissue>
    </source>
</reference>
<evidence type="ECO:0000313" key="3">
    <source>
        <dbReference type="Proteomes" id="UP000283530"/>
    </source>
</evidence>
<proteinExistence type="predicted"/>
<dbReference type="Proteomes" id="UP000283530">
    <property type="component" value="Unassembled WGS sequence"/>
</dbReference>
<comment type="caution">
    <text evidence="2">The sequence shown here is derived from an EMBL/GenBank/DDBJ whole genome shotgun (WGS) entry which is preliminary data.</text>
</comment>
<dbReference type="PANTHER" id="PTHR45749">
    <property type="match status" value="1"/>
</dbReference>
<dbReference type="AlphaFoldDB" id="A0A443N4N4"/>
<dbReference type="PANTHER" id="PTHR45749:SF36">
    <property type="entry name" value="ZINC FINGER MYM-TYPE PROTEIN 1-LIKE"/>
    <property type="match status" value="1"/>
</dbReference>
<evidence type="ECO:0000313" key="2">
    <source>
        <dbReference type="EMBL" id="RWR73471.1"/>
    </source>
</evidence>
<dbReference type="InterPro" id="IPR025398">
    <property type="entry name" value="DUF4371"/>
</dbReference>
<name>A0A443N4N4_9MAGN</name>
<dbReference type="OrthoDB" id="672832at2759"/>
<keyword evidence="3" id="KW-1185">Reference proteome</keyword>
<feature type="domain" description="DUF4371" evidence="1">
    <location>
        <begin position="2"/>
        <end position="96"/>
    </location>
</feature>
<organism evidence="2 3">
    <name type="scientific">Cinnamomum micranthum f. kanehirae</name>
    <dbReference type="NCBI Taxonomy" id="337451"/>
    <lineage>
        <taxon>Eukaryota</taxon>
        <taxon>Viridiplantae</taxon>
        <taxon>Streptophyta</taxon>
        <taxon>Embryophyta</taxon>
        <taxon>Tracheophyta</taxon>
        <taxon>Spermatophyta</taxon>
        <taxon>Magnoliopsida</taxon>
        <taxon>Magnoliidae</taxon>
        <taxon>Laurales</taxon>
        <taxon>Lauraceae</taxon>
        <taxon>Cinnamomum</taxon>
    </lineage>
</organism>
<sequence>MGNFLELLQVIANQNEATKSVILENAPENLKLSSLKIQKEIVNVASMETTQAIISKLGDASFALLVNESRDISMKEQMVVVLRYVDERGYVIERFLLV</sequence>
<dbReference type="Pfam" id="PF14291">
    <property type="entry name" value="DUF4371"/>
    <property type="match status" value="1"/>
</dbReference>
<protein>
    <submittedName>
        <fullName evidence="2">Zinc finger MYM-type protein 1-like protein</fullName>
    </submittedName>
</protein>
<gene>
    <name evidence="2" type="ORF">CKAN_00175100</name>
</gene>
<accession>A0A443N4N4</accession>